<reference evidence="1" key="1">
    <citation type="submission" date="2022-08" db="EMBL/GenBank/DDBJ databases">
        <authorList>
            <person name="Kallberg Y."/>
            <person name="Tangrot J."/>
            <person name="Rosling A."/>
        </authorList>
    </citation>
    <scope>NUCLEOTIDE SEQUENCE</scope>
    <source>
        <strain evidence="1">Wild A</strain>
    </source>
</reference>
<organism evidence="1 2">
    <name type="scientific">Funneliformis geosporum</name>
    <dbReference type="NCBI Taxonomy" id="1117311"/>
    <lineage>
        <taxon>Eukaryota</taxon>
        <taxon>Fungi</taxon>
        <taxon>Fungi incertae sedis</taxon>
        <taxon>Mucoromycota</taxon>
        <taxon>Glomeromycotina</taxon>
        <taxon>Glomeromycetes</taxon>
        <taxon>Glomerales</taxon>
        <taxon>Glomeraceae</taxon>
        <taxon>Funneliformis</taxon>
    </lineage>
</organism>
<gene>
    <name evidence="1" type="ORF">FWILDA_LOCUS15653</name>
</gene>
<accession>A0A9W4T4K4</accession>
<evidence type="ECO:0000313" key="2">
    <source>
        <dbReference type="Proteomes" id="UP001153678"/>
    </source>
</evidence>
<dbReference type="AlphaFoldDB" id="A0A9W4T4K4"/>
<keyword evidence="2" id="KW-1185">Reference proteome</keyword>
<dbReference type="Proteomes" id="UP001153678">
    <property type="component" value="Unassembled WGS sequence"/>
</dbReference>
<protein>
    <submittedName>
        <fullName evidence="1">11063_t:CDS:1</fullName>
    </submittedName>
</protein>
<proteinExistence type="predicted"/>
<comment type="caution">
    <text evidence="1">The sequence shown here is derived from an EMBL/GenBank/DDBJ whole genome shotgun (WGS) entry which is preliminary data.</text>
</comment>
<dbReference type="OrthoDB" id="2444257at2759"/>
<sequence length="68" mass="7831">MLQSFLKVIFDEKHLLAKIDSDIVKNWTKVITDTEMDSDVHDHYSLVYSPSDQLVDNDSNNNMSSIND</sequence>
<name>A0A9W4T4K4_9GLOM</name>
<evidence type="ECO:0000313" key="1">
    <source>
        <dbReference type="EMBL" id="CAI2192592.1"/>
    </source>
</evidence>
<dbReference type="EMBL" id="CAMKVN010008513">
    <property type="protein sequence ID" value="CAI2192592.1"/>
    <property type="molecule type" value="Genomic_DNA"/>
</dbReference>